<name>A0A4C1T122_EUMVA</name>
<comment type="caution">
    <text evidence="1">The sequence shown here is derived from an EMBL/GenBank/DDBJ whole genome shotgun (WGS) entry which is preliminary data.</text>
</comment>
<dbReference type="Proteomes" id="UP000299102">
    <property type="component" value="Unassembled WGS sequence"/>
</dbReference>
<proteinExistence type="predicted"/>
<accession>A0A4C1T122</accession>
<dbReference type="AlphaFoldDB" id="A0A4C1T122"/>
<evidence type="ECO:0000313" key="2">
    <source>
        <dbReference type="Proteomes" id="UP000299102"/>
    </source>
</evidence>
<keyword evidence="2" id="KW-1185">Reference proteome</keyword>
<evidence type="ECO:0000313" key="1">
    <source>
        <dbReference type="EMBL" id="GBP07865.1"/>
    </source>
</evidence>
<sequence length="121" mass="13658">MIDIQVARELELQGNRETMALQWLNKQSVSKDTERVDLTISGSLPLFLNGVPLEVPRLLSASGPIATTTRLGMVTGRRLVNQPKQKESLFQASTSENTNHQSLLEKMHNMMQSYFEIETLE</sequence>
<reference evidence="1 2" key="1">
    <citation type="journal article" date="2019" name="Commun. Biol.">
        <title>The bagworm genome reveals a unique fibroin gene that provides high tensile strength.</title>
        <authorList>
            <person name="Kono N."/>
            <person name="Nakamura H."/>
            <person name="Ohtoshi R."/>
            <person name="Tomita M."/>
            <person name="Numata K."/>
            <person name="Arakawa K."/>
        </authorList>
    </citation>
    <scope>NUCLEOTIDE SEQUENCE [LARGE SCALE GENOMIC DNA]</scope>
</reference>
<protein>
    <submittedName>
        <fullName evidence="1">Uncharacterized protein</fullName>
    </submittedName>
</protein>
<organism evidence="1 2">
    <name type="scientific">Eumeta variegata</name>
    <name type="common">Bagworm moth</name>
    <name type="synonym">Eumeta japonica</name>
    <dbReference type="NCBI Taxonomy" id="151549"/>
    <lineage>
        <taxon>Eukaryota</taxon>
        <taxon>Metazoa</taxon>
        <taxon>Ecdysozoa</taxon>
        <taxon>Arthropoda</taxon>
        <taxon>Hexapoda</taxon>
        <taxon>Insecta</taxon>
        <taxon>Pterygota</taxon>
        <taxon>Neoptera</taxon>
        <taxon>Endopterygota</taxon>
        <taxon>Lepidoptera</taxon>
        <taxon>Glossata</taxon>
        <taxon>Ditrysia</taxon>
        <taxon>Tineoidea</taxon>
        <taxon>Psychidae</taxon>
        <taxon>Oiketicinae</taxon>
        <taxon>Eumeta</taxon>
    </lineage>
</organism>
<dbReference type="EMBL" id="BGZK01008305">
    <property type="protein sequence ID" value="GBP07865.1"/>
    <property type="molecule type" value="Genomic_DNA"/>
</dbReference>
<gene>
    <name evidence="1" type="ORF">EVAR_91302_1</name>
</gene>